<protein>
    <submittedName>
        <fullName evidence="1">Ester cyclase</fullName>
    </submittedName>
</protein>
<proteinExistence type="predicted"/>
<dbReference type="Pfam" id="PF07366">
    <property type="entry name" value="SnoaL"/>
    <property type="match status" value="1"/>
</dbReference>
<keyword evidence="2" id="KW-1185">Reference proteome</keyword>
<dbReference type="AlphaFoldDB" id="A0A974SL34"/>
<dbReference type="InterPro" id="IPR032710">
    <property type="entry name" value="NTF2-like_dom_sf"/>
</dbReference>
<evidence type="ECO:0000313" key="2">
    <source>
        <dbReference type="Proteomes" id="UP000596427"/>
    </source>
</evidence>
<dbReference type="SUPFAM" id="SSF54427">
    <property type="entry name" value="NTF2-like"/>
    <property type="match status" value="1"/>
</dbReference>
<organism evidence="1 2">
    <name type="scientific">Xanthobacter dioxanivorans</name>
    <dbReference type="NCBI Taxonomy" id="2528964"/>
    <lineage>
        <taxon>Bacteria</taxon>
        <taxon>Pseudomonadati</taxon>
        <taxon>Pseudomonadota</taxon>
        <taxon>Alphaproteobacteria</taxon>
        <taxon>Hyphomicrobiales</taxon>
        <taxon>Xanthobacteraceae</taxon>
        <taxon>Xanthobacter</taxon>
    </lineage>
</organism>
<dbReference type="Gene3D" id="3.10.450.50">
    <property type="match status" value="1"/>
</dbReference>
<dbReference type="KEGG" id="xdi:EZH22_11705"/>
<accession>A0A974SL34</accession>
<evidence type="ECO:0000313" key="1">
    <source>
        <dbReference type="EMBL" id="QRG08874.1"/>
    </source>
</evidence>
<gene>
    <name evidence="1" type="ORF">EZH22_11705</name>
</gene>
<reference evidence="1 2" key="1">
    <citation type="submission" date="2020-10" db="EMBL/GenBank/DDBJ databases">
        <title>Degradation of 1,4-Dioxane by Xanthobacter sp. YN2, via a Novel Group-2 Soluble Di-Iron Monooxygenase.</title>
        <authorList>
            <person name="Ma F."/>
            <person name="Wang Y."/>
            <person name="Yang J."/>
            <person name="Guo H."/>
            <person name="Su D."/>
            <person name="Yu L."/>
        </authorList>
    </citation>
    <scope>NUCLEOTIDE SEQUENCE [LARGE SCALE GENOMIC DNA]</scope>
    <source>
        <strain evidence="1 2">YN2</strain>
    </source>
</reference>
<dbReference type="RefSeq" id="WP_203195788.1">
    <property type="nucleotide sequence ID" value="NZ_CP063362.1"/>
</dbReference>
<dbReference type="Proteomes" id="UP000596427">
    <property type="component" value="Chromosome"/>
</dbReference>
<name>A0A974SL34_9HYPH</name>
<sequence length="126" mass="15013">MSPTEVRDFAQRLMREVWEPYDHTALARFYHPDMIGHHRAQTLTLDDVRSRLQWDVQNFGASSYDIRDIVADEDKFAIRFIFSCSLLKAGTAFRTEVTYFYHLRDGRISAFWLLSDTDFDYRQHPE</sequence>
<dbReference type="InterPro" id="IPR009959">
    <property type="entry name" value="Cyclase_SnoaL-like"/>
</dbReference>
<dbReference type="GO" id="GO:0030638">
    <property type="term" value="P:polyketide metabolic process"/>
    <property type="evidence" value="ECO:0007669"/>
    <property type="project" value="InterPro"/>
</dbReference>
<dbReference type="EMBL" id="CP063362">
    <property type="protein sequence ID" value="QRG08874.1"/>
    <property type="molecule type" value="Genomic_DNA"/>
</dbReference>